<dbReference type="EMBL" id="MZXV01000056">
    <property type="protein sequence ID" value="PZV35800.1"/>
    <property type="molecule type" value="Genomic_DNA"/>
</dbReference>
<dbReference type="SUPFAM" id="SSF63829">
    <property type="entry name" value="Calcium-dependent phosphotriesterase"/>
    <property type="match status" value="1"/>
</dbReference>
<gene>
    <name evidence="3" type="ORF">B5V02_27005</name>
</gene>
<dbReference type="NCBIfam" id="TIGR03032">
    <property type="entry name" value="TIGR03032 family protein"/>
    <property type="match status" value="1"/>
</dbReference>
<reference evidence="4" key="1">
    <citation type="submission" date="2017-03" db="EMBL/GenBank/DDBJ databases">
        <authorList>
            <person name="Safronova V.I."/>
            <person name="Sazanova A.L."/>
            <person name="Chirak E.R."/>
        </authorList>
    </citation>
    <scope>NUCLEOTIDE SEQUENCE [LARGE SCALE GENOMIC DNA]</scope>
    <source>
        <strain evidence="4">Ach-343</strain>
    </source>
</reference>
<evidence type="ECO:0000313" key="3">
    <source>
        <dbReference type="EMBL" id="PZV35800.1"/>
    </source>
</evidence>
<proteinExistence type="predicted"/>
<protein>
    <submittedName>
        <fullName evidence="3">TIGR03032 family protein</fullName>
    </submittedName>
</protein>
<evidence type="ECO:0000256" key="1">
    <source>
        <dbReference type="SAM" id="MobiDB-lite"/>
    </source>
</evidence>
<feature type="domain" description="Conserved hypothetical protein CHP03032" evidence="2">
    <location>
        <begin position="5"/>
        <end position="325"/>
    </location>
</feature>
<name>A0A2W7BY93_9HYPH</name>
<sequence>MSAGLVTRLKALDVALAVTSYQSGLFYLIGRNPMTGGLNVHQTPILRPMGLAYASDGTLMLVAGFHLVRFVNALEPHQRANEIFDACYVPRTVHVTGELDAHDVGIGAAGRPIFVNTRFNCLATVSDRYSFEEVWRPPFISALVDEDRCHLNGLAMRDGEAAYATAVSRSDTIDGWRDRRADGGVVIDVRTGTVVCEGLSMPHSPRLHRGALWLLNSGTGELGFVELPKDGGMGHFEPVAFCPGFLRGLAFCGRYAFVGLSKPRYKRFEGLALDARLAAADSEPWCGIQVIDLEKGSCVDWFRIDGQVAELYDLAVIPGFACPMAVSPRSPEAAGFVSHAPGGGRPQLPSNDSFAEAVVPAPASQ</sequence>
<evidence type="ECO:0000313" key="4">
    <source>
        <dbReference type="Proteomes" id="UP000248616"/>
    </source>
</evidence>
<organism evidence="3 4">
    <name type="scientific">Mesorhizobium kowhaii</name>
    <dbReference type="NCBI Taxonomy" id="1300272"/>
    <lineage>
        <taxon>Bacteria</taxon>
        <taxon>Pseudomonadati</taxon>
        <taxon>Pseudomonadota</taxon>
        <taxon>Alphaproteobacteria</taxon>
        <taxon>Hyphomicrobiales</taxon>
        <taxon>Phyllobacteriaceae</taxon>
        <taxon>Mesorhizobium</taxon>
    </lineage>
</organism>
<dbReference type="Proteomes" id="UP000248616">
    <property type="component" value="Unassembled WGS sequence"/>
</dbReference>
<dbReference type="InterPro" id="IPR017481">
    <property type="entry name" value="CHP03032"/>
</dbReference>
<evidence type="ECO:0000259" key="2">
    <source>
        <dbReference type="Pfam" id="PF16261"/>
    </source>
</evidence>
<comment type="caution">
    <text evidence="3">The sequence shown here is derived from an EMBL/GenBank/DDBJ whole genome shotgun (WGS) entry which is preliminary data.</text>
</comment>
<feature type="region of interest" description="Disordered" evidence="1">
    <location>
        <begin position="335"/>
        <end position="365"/>
    </location>
</feature>
<dbReference type="AlphaFoldDB" id="A0A2W7BY93"/>
<accession>A0A2W7BY93</accession>
<keyword evidence="4" id="KW-1185">Reference proteome</keyword>
<dbReference type="OrthoDB" id="238183at2"/>
<dbReference type="Pfam" id="PF16261">
    <property type="entry name" value="DUF4915"/>
    <property type="match status" value="1"/>
</dbReference>